<accession>A0A4V6WEH6</accession>
<evidence type="ECO:0000256" key="1">
    <source>
        <dbReference type="SAM" id="MobiDB-lite"/>
    </source>
</evidence>
<protein>
    <submittedName>
        <fullName evidence="3">Uncharacterized protein</fullName>
    </submittedName>
</protein>
<dbReference type="RefSeq" id="WP_136777078.1">
    <property type="nucleotide sequence ID" value="NZ_SUPK01000003.1"/>
</dbReference>
<dbReference type="AlphaFoldDB" id="A0A4V6WEH6"/>
<gene>
    <name evidence="3" type="ORF">E5161_07335</name>
</gene>
<dbReference type="Proteomes" id="UP000309673">
    <property type="component" value="Unassembled WGS sequence"/>
</dbReference>
<feature type="compositionally biased region" description="Polar residues" evidence="1">
    <location>
        <begin position="41"/>
        <end position="59"/>
    </location>
</feature>
<feature type="chain" id="PRO_5038536011" evidence="2">
    <location>
        <begin position="19"/>
        <end position="333"/>
    </location>
</feature>
<proteinExistence type="predicted"/>
<sequence length="333" mass="38459">MYKAALICVLLIALTGCADQDNSLVAPSPTQVPLKDEVEDPTTSPDVLSPQNTPDSSPKPSIVENATFKDYDLPSWFRPLRELSHSDADATYILHEFELTRPLKEVDDWIRNESIRLGGEIVERYSYDITSSANLDLIVKLPYKTGTRIISTYTQKVMDKQHLVIEETVFRKPISIDQNYEDHALIIFSPLEDDSTKESFKGSYFHQHTDIYSIYFYSQAFFKELFEVNRYKLIDQSKLQYFVGYADKEGNEVFYDSVTDQNKDQFTFGIQLENDFLPKNELQRDRLLRHWAKTVLLGDKAYSRVIVGEEQINFVLKGKVLKSFTIRDLISDT</sequence>
<keyword evidence="4" id="KW-1185">Reference proteome</keyword>
<evidence type="ECO:0000313" key="4">
    <source>
        <dbReference type="Proteomes" id="UP000309673"/>
    </source>
</evidence>
<keyword evidence="2" id="KW-0732">Signal</keyword>
<organism evidence="3 4">
    <name type="scientific">Cohnella pontilimi</name>
    <dbReference type="NCBI Taxonomy" id="2564100"/>
    <lineage>
        <taxon>Bacteria</taxon>
        <taxon>Bacillati</taxon>
        <taxon>Bacillota</taxon>
        <taxon>Bacilli</taxon>
        <taxon>Bacillales</taxon>
        <taxon>Paenibacillaceae</taxon>
        <taxon>Cohnella</taxon>
    </lineage>
</organism>
<dbReference type="PROSITE" id="PS51257">
    <property type="entry name" value="PROKAR_LIPOPROTEIN"/>
    <property type="match status" value="1"/>
</dbReference>
<name>A0A4V6WEH6_9BACL</name>
<dbReference type="OrthoDB" id="2676956at2"/>
<dbReference type="EMBL" id="SUPK01000003">
    <property type="protein sequence ID" value="TJY42659.1"/>
    <property type="molecule type" value="Genomic_DNA"/>
</dbReference>
<comment type="caution">
    <text evidence="3">The sequence shown here is derived from an EMBL/GenBank/DDBJ whole genome shotgun (WGS) entry which is preliminary data.</text>
</comment>
<feature type="signal peptide" evidence="2">
    <location>
        <begin position="1"/>
        <end position="18"/>
    </location>
</feature>
<reference evidence="3 4" key="1">
    <citation type="submission" date="2019-04" db="EMBL/GenBank/DDBJ databases">
        <title>Cohnella sp. nov., isolated from soil.</title>
        <authorList>
            <person name="Kim W."/>
        </authorList>
    </citation>
    <scope>NUCLEOTIDE SEQUENCE [LARGE SCALE GENOMIC DNA]</scope>
    <source>
        <strain evidence="3 4">CAU 1483</strain>
    </source>
</reference>
<evidence type="ECO:0000313" key="3">
    <source>
        <dbReference type="EMBL" id="TJY42659.1"/>
    </source>
</evidence>
<evidence type="ECO:0000256" key="2">
    <source>
        <dbReference type="SAM" id="SignalP"/>
    </source>
</evidence>
<feature type="region of interest" description="Disordered" evidence="1">
    <location>
        <begin position="28"/>
        <end position="63"/>
    </location>
</feature>